<evidence type="ECO:0000259" key="2">
    <source>
        <dbReference type="Pfam" id="PF01266"/>
    </source>
</evidence>
<dbReference type="PANTHER" id="PTHR13847:SF289">
    <property type="entry name" value="GLYCINE OXIDASE"/>
    <property type="match status" value="1"/>
</dbReference>
<evidence type="ECO:0000313" key="3">
    <source>
        <dbReference type="EMBL" id="KLK92560.1"/>
    </source>
</evidence>
<comment type="caution">
    <text evidence="3">The sequence shown here is derived from an EMBL/GenBank/DDBJ whole genome shotgun (WGS) entry which is preliminary data.</text>
</comment>
<organism evidence="3 4">
    <name type="scientific">Microvirga vignae</name>
    <dbReference type="NCBI Taxonomy" id="1225564"/>
    <lineage>
        <taxon>Bacteria</taxon>
        <taxon>Pseudomonadati</taxon>
        <taxon>Pseudomonadota</taxon>
        <taxon>Alphaproteobacteria</taxon>
        <taxon>Hyphomicrobiales</taxon>
        <taxon>Methylobacteriaceae</taxon>
        <taxon>Microvirga</taxon>
    </lineage>
</organism>
<dbReference type="InterPro" id="IPR006076">
    <property type="entry name" value="FAD-dep_OxRdtase"/>
</dbReference>
<dbReference type="PANTHER" id="PTHR13847">
    <property type="entry name" value="SARCOSINE DEHYDROGENASE-RELATED"/>
    <property type="match status" value="1"/>
</dbReference>
<dbReference type="EMBL" id="LCYG01000032">
    <property type="protein sequence ID" value="KLK92560.1"/>
    <property type="molecule type" value="Genomic_DNA"/>
</dbReference>
<dbReference type="InterPro" id="IPR036188">
    <property type="entry name" value="FAD/NAD-bd_sf"/>
</dbReference>
<evidence type="ECO:0000256" key="1">
    <source>
        <dbReference type="ARBA" id="ARBA00023002"/>
    </source>
</evidence>
<dbReference type="Gene3D" id="3.30.9.10">
    <property type="entry name" value="D-Amino Acid Oxidase, subunit A, domain 2"/>
    <property type="match status" value="1"/>
</dbReference>
<dbReference type="Pfam" id="PF01266">
    <property type="entry name" value="DAO"/>
    <property type="match status" value="1"/>
</dbReference>
<dbReference type="STRING" id="1225564.AA309_12645"/>
<dbReference type="OrthoDB" id="9805337at2"/>
<dbReference type="SUPFAM" id="SSF54373">
    <property type="entry name" value="FAD-linked reductases, C-terminal domain"/>
    <property type="match status" value="1"/>
</dbReference>
<proteinExistence type="predicted"/>
<feature type="domain" description="FAD dependent oxidoreductase" evidence="2">
    <location>
        <begin position="4"/>
        <end position="394"/>
    </location>
</feature>
<gene>
    <name evidence="3" type="ORF">AA309_12645</name>
</gene>
<dbReference type="SUPFAM" id="SSF51905">
    <property type="entry name" value="FAD/NAD(P)-binding domain"/>
    <property type="match status" value="1"/>
</dbReference>
<accession>A0A0H1RBE6</accession>
<dbReference type="GO" id="GO:0016491">
    <property type="term" value="F:oxidoreductase activity"/>
    <property type="evidence" value="ECO:0007669"/>
    <property type="project" value="UniProtKB-KW"/>
</dbReference>
<reference evidence="3 4" key="1">
    <citation type="submission" date="2015-05" db="EMBL/GenBank/DDBJ databases">
        <title>Draft genome sequence of Microvirga vignae strain BR3299, a novel nitrogen fixing bacteria isolated from Brazil semi-aired region.</title>
        <authorList>
            <person name="Zilli J.E."/>
            <person name="Passos S.R."/>
            <person name="Leite J."/>
            <person name="Baldani J.I."/>
            <person name="Xavier G.R."/>
            <person name="Rumjaneck N.G."/>
            <person name="Simoes-Araujo J.L."/>
        </authorList>
    </citation>
    <scope>NUCLEOTIDE SEQUENCE [LARGE SCALE GENOMIC DNA]</scope>
    <source>
        <strain evidence="3 4">BR3299</strain>
    </source>
</reference>
<sequence length="412" mass="45596">MRYDVIVLGAGIVGVSAALHLQSRGRSVCLVDRRSPGEETSYGNAGLIERASVIPYAMPRQFSALLRYSLNRSPEVRYRLAHLPRMSTWLFQYWLHSSPQRLLEAANAMLPLIEHCVAEHDELIDKAGLTHLLRRSGWIETFRTLEGRKKALAAAKDVEQYGLRYDVLDPAELKAREPHLLDAPIGAVHWRDPTTVSDPEALTKGYAALLTQQGGRFASGDARTLAQSGSDWVVMTEEGAIAAGQVVVALGPWSDQIFKPLGYRIPLGVKRGYHMHFGSRGEARLNQPVLDFEGGYVLTPMTKGIRLTTGIELAAFDAPEDARQLDQAEALARNLFPLGERVEPKPWLGRRPCLPDMRPVIGAAPRHQGLWFCFGHAHHGLTLGPVSGRLLAEMMTGEAPFCDPSPYRADRF</sequence>
<dbReference type="Gene3D" id="3.50.50.60">
    <property type="entry name" value="FAD/NAD(P)-binding domain"/>
    <property type="match status" value="1"/>
</dbReference>
<evidence type="ECO:0000313" key="4">
    <source>
        <dbReference type="Proteomes" id="UP000035489"/>
    </source>
</evidence>
<dbReference type="GO" id="GO:0005737">
    <property type="term" value="C:cytoplasm"/>
    <property type="evidence" value="ECO:0007669"/>
    <property type="project" value="TreeGrafter"/>
</dbReference>
<name>A0A0H1RBE6_9HYPH</name>
<dbReference type="RefSeq" id="WP_047189380.1">
    <property type="nucleotide sequence ID" value="NZ_LCYG01000032.1"/>
</dbReference>
<dbReference type="PATRIC" id="fig|1225564.3.peg.3353"/>
<keyword evidence="1" id="KW-0560">Oxidoreductase</keyword>
<dbReference type="AlphaFoldDB" id="A0A0H1RBE6"/>
<protein>
    <submittedName>
        <fullName evidence="3">Amino acid dehydrogenase</fullName>
    </submittedName>
</protein>
<dbReference type="Proteomes" id="UP000035489">
    <property type="component" value="Unassembled WGS sequence"/>
</dbReference>
<keyword evidence="4" id="KW-1185">Reference proteome</keyword>